<reference evidence="5 6" key="1">
    <citation type="journal article" date="2019" name="Nat. Microbiol.">
        <title>Mediterranean grassland soil C-N compound turnover is dependent on rainfall and depth, and is mediated by genomically divergent microorganisms.</title>
        <authorList>
            <person name="Diamond S."/>
            <person name="Andeer P.F."/>
            <person name="Li Z."/>
            <person name="Crits-Christoph A."/>
            <person name="Burstein D."/>
            <person name="Anantharaman K."/>
            <person name="Lane K.R."/>
            <person name="Thomas B.C."/>
            <person name="Pan C."/>
            <person name="Northen T.R."/>
            <person name="Banfield J.F."/>
        </authorList>
    </citation>
    <scope>NUCLEOTIDE SEQUENCE [LARGE SCALE GENOMIC DNA]</scope>
    <source>
        <strain evidence="5">NP_8</strain>
    </source>
</reference>
<dbReference type="InterPro" id="IPR050770">
    <property type="entry name" value="Intradiol_RC_Dioxygenase"/>
</dbReference>
<comment type="similarity">
    <text evidence="1">Belongs to the intradiol ring-cleavage dioxygenase family.</text>
</comment>
<evidence type="ECO:0000256" key="1">
    <source>
        <dbReference type="ARBA" id="ARBA00007825"/>
    </source>
</evidence>
<dbReference type="AlphaFoldDB" id="A0A537INL3"/>
<evidence type="ECO:0000256" key="3">
    <source>
        <dbReference type="ARBA" id="ARBA00023002"/>
    </source>
</evidence>
<sequence length="204" mass="22183">MGKQRARWKCLLISLALLAIFLVSVYQGPAAILPQATAQVQTPSATCIPGRVTPSVTEGPFYKSGSPQRASLVEPGMPGTKLVITGYVFSKSCRPVVGAWLDFWQADAQGTYDNAGYRLRGHQFTDGAARYTLETVMPGEYPGRTPHIHVKVMAPNRPVLTTQLYFAGAAQNQSDALFRPELLLQLHNAASGKSATFNFVLELE</sequence>
<evidence type="ECO:0000256" key="2">
    <source>
        <dbReference type="ARBA" id="ARBA00022964"/>
    </source>
</evidence>
<dbReference type="Gene3D" id="2.60.130.10">
    <property type="entry name" value="Aromatic compound dioxygenase"/>
    <property type="match status" value="1"/>
</dbReference>
<evidence type="ECO:0000313" key="5">
    <source>
        <dbReference type="EMBL" id="TMI72905.1"/>
    </source>
</evidence>
<protein>
    <submittedName>
        <fullName evidence="5">Dioxygenase</fullName>
    </submittedName>
</protein>
<keyword evidence="2 5" id="KW-0223">Dioxygenase</keyword>
<dbReference type="PANTHER" id="PTHR33711">
    <property type="entry name" value="DIOXYGENASE, PUTATIVE (AFU_ORTHOLOGUE AFUA_2G02910)-RELATED"/>
    <property type="match status" value="1"/>
</dbReference>
<dbReference type="CDD" id="cd00421">
    <property type="entry name" value="intradiol_dioxygenase"/>
    <property type="match status" value="1"/>
</dbReference>
<comment type="caution">
    <text evidence="5">The sequence shown here is derived from an EMBL/GenBank/DDBJ whole genome shotgun (WGS) entry which is preliminary data.</text>
</comment>
<proteinExistence type="inferred from homology"/>
<dbReference type="GO" id="GO:0016702">
    <property type="term" value="F:oxidoreductase activity, acting on single donors with incorporation of molecular oxygen, incorporation of two atoms of oxygen"/>
    <property type="evidence" value="ECO:0007669"/>
    <property type="project" value="InterPro"/>
</dbReference>
<gene>
    <name evidence="5" type="ORF">E6H05_10375</name>
</gene>
<organism evidence="5 6">
    <name type="scientific">Candidatus Segetimicrobium genomatis</name>
    <dbReference type="NCBI Taxonomy" id="2569760"/>
    <lineage>
        <taxon>Bacteria</taxon>
        <taxon>Bacillati</taxon>
        <taxon>Candidatus Sysuimicrobiota</taxon>
        <taxon>Candidatus Sysuimicrobiia</taxon>
        <taxon>Candidatus Sysuimicrobiales</taxon>
        <taxon>Candidatus Segetimicrobiaceae</taxon>
        <taxon>Candidatus Segetimicrobium</taxon>
    </lineage>
</organism>
<evidence type="ECO:0000313" key="6">
    <source>
        <dbReference type="Proteomes" id="UP000318834"/>
    </source>
</evidence>
<dbReference type="PANTHER" id="PTHR33711:SF11">
    <property type="entry name" value="DIOXYGENASE"/>
    <property type="match status" value="1"/>
</dbReference>
<dbReference type="InterPro" id="IPR000627">
    <property type="entry name" value="Intradiol_dOase_C"/>
</dbReference>
<name>A0A537INL3_9BACT</name>
<dbReference type="Proteomes" id="UP000318834">
    <property type="component" value="Unassembled WGS sequence"/>
</dbReference>
<dbReference type="Pfam" id="PF00775">
    <property type="entry name" value="Dioxygenase_C"/>
    <property type="match status" value="1"/>
</dbReference>
<dbReference type="InterPro" id="IPR015889">
    <property type="entry name" value="Intradiol_dOase_core"/>
</dbReference>
<accession>A0A537INL3</accession>
<keyword evidence="3" id="KW-0560">Oxidoreductase</keyword>
<dbReference type="EMBL" id="VBAP01000077">
    <property type="protein sequence ID" value="TMI72905.1"/>
    <property type="molecule type" value="Genomic_DNA"/>
</dbReference>
<dbReference type="SUPFAM" id="SSF49482">
    <property type="entry name" value="Aromatic compound dioxygenase"/>
    <property type="match status" value="1"/>
</dbReference>
<dbReference type="GO" id="GO:0008199">
    <property type="term" value="F:ferric iron binding"/>
    <property type="evidence" value="ECO:0007669"/>
    <property type="project" value="InterPro"/>
</dbReference>
<feature type="domain" description="Intradiol ring-cleavage dioxygenases" evidence="4">
    <location>
        <begin position="58"/>
        <end position="201"/>
    </location>
</feature>
<evidence type="ECO:0000259" key="4">
    <source>
        <dbReference type="Pfam" id="PF00775"/>
    </source>
</evidence>